<gene>
    <name evidence="3" type="primary">mauC</name>
    <name evidence="3" type="ORF">NFRAN_0526</name>
</gene>
<dbReference type="KEGG" id="nfn:NFRAN_0526"/>
<dbReference type="InterPro" id="IPR052721">
    <property type="entry name" value="ET_Amicyanin"/>
</dbReference>
<feature type="transmembrane region" description="Helical" evidence="1">
    <location>
        <begin position="130"/>
        <end position="151"/>
    </location>
</feature>
<evidence type="ECO:0000313" key="3">
    <source>
        <dbReference type="EMBL" id="VFJ12847.1"/>
    </source>
</evidence>
<dbReference type="Gene3D" id="2.60.40.420">
    <property type="entry name" value="Cupredoxins - blue copper proteins"/>
    <property type="match status" value="1"/>
</dbReference>
<dbReference type="Pfam" id="PF13473">
    <property type="entry name" value="Cupredoxin_1"/>
    <property type="match status" value="1"/>
</dbReference>
<dbReference type="InterPro" id="IPR008972">
    <property type="entry name" value="Cupredoxin"/>
</dbReference>
<feature type="transmembrane region" description="Helical" evidence="1">
    <location>
        <begin position="37"/>
        <end position="58"/>
    </location>
</feature>
<feature type="transmembrane region" description="Helical" evidence="1">
    <location>
        <begin position="12"/>
        <end position="31"/>
    </location>
</feature>
<keyword evidence="1" id="KW-0812">Transmembrane</keyword>
<evidence type="ECO:0000313" key="4">
    <source>
        <dbReference type="Proteomes" id="UP000294299"/>
    </source>
</evidence>
<evidence type="ECO:0000256" key="1">
    <source>
        <dbReference type="SAM" id="Phobius"/>
    </source>
</evidence>
<dbReference type="EMBL" id="LR216287">
    <property type="protein sequence ID" value="VFJ12847.1"/>
    <property type="molecule type" value="Genomic_DNA"/>
</dbReference>
<feature type="domain" description="EfeO-type cupredoxin-like" evidence="2">
    <location>
        <begin position="199"/>
        <end position="270"/>
    </location>
</feature>
<keyword evidence="1" id="KW-0472">Membrane</keyword>
<dbReference type="AlphaFoldDB" id="A0A484I595"/>
<evidence type="ECO:0000259" key="2">
    <source>
        <dbReference type="Pfam" id="PF13473"/>
    </source>
</evidence>
<dbReference type="SUPFAM" id="SSF49503">
    <property type="entry name" value="Cupredoxins"/>
    <property type="match status" value="1"/>
</dbReference>
<dbReference type="PANTHER" id="PTHR36507">
    <property type="entry name" value="BLL1555 PROTEIN"/>
    <property type="match status" value="1"/>
</dbReference>
<dbReference type="Proteomes" id="UP000294299">
    <property type="component" value="Chromosome NFRAN"/>
</dbReference>
<keyword evidence="1" id="KW-1133">Transmembrane helix</keyword>
<dbReference type="InterPro" id="IPR028096">
    <property type="entry name" value="EfeO_Cupredoxin"/>
</dbReference>
<dbReference type="PANTHER" id="PTHR36507:SF1">
    <property type="entry name" value="BLL1555 PROTEIN"/>
    <property type="match status" value="1"/>
</dbReference>
<protein>
    <submittedName>
        <fullName evidence="3">Amicyanin-alpha</fullName>
    </submittedName>
</protein>
<name>A0A484I595_9ARCH</name>
<organism evidence="3 4">
    <name type="scientific">Candidatus Nitrosocosmicus franklandianus</name>
    <dbReference type="NCBI Taxonomy" id="1798806"/>
    <lineage>
        <taxon>Archaea</taxon>
        <taxon>Nitrososphaerota</taxon>
        <taxon>Nitrososphaeria</taxon>
        <taxon>Nitrososphaerales</taxon>
        <taxon>Nitrososphaeraceae</taxon>
        <taxon>Candidatus Nitrosocosmicus</taxon>
    </lineage>
</organism>
<proteinExistence type="predicted"/>
<sequence length="275" mass="28822">MFMTDWDLLMPGAGLTTVGAVGVAVSLSGIAKTFMDGMHAVSILCMFFGLILLTAGLFKDGFPTSKKAKTTAGIILILFISAGIMGAVQVSAKVPSIFQFMAIILTISIPSLIIVVALHKKMKHFVKISTVCVIVMVVGSGILISSIWIAVPATAEQAEGGEGEGTGEGGGETTIPKVVNTTIVPATIPAGASGQGNPSYEPAVIEAKKGEAIEWTNLDNVPHTVTSFADDGMSFDSALIMTNEKYVLDTSTLSESEYEYFCTLHPFMKASFALG</sequence>
<feature type="transmembrane region" description="Helical" evidence="1">
    <location>
        <begin position="97"/>
        <end position="118"/>
    </location>
</feature>
<feature type="transmembrane region" description="Helical" evidence="1">
    <location>
        <begin position="70"/>
        <end position="91"/>
    </location>
</feature>
<keyword evidence="4" id="KW-1185">Reference proteome</keyword>
<reference evidence="3 4" key="1">
    <citation type="submission" date="2019-02" db="EMBL/GenBank/DDBJ databases">
        <authorList>
            <person name="Lehtovirta-Morley E L."/>
        </authorList>
    </citation>
    <scope>NUCLEOTIDE SEQUENCE [LARGE SCALE GENOMIC DNA]</scope>
    <source>
        <strain evidence="3">NFRAN1</strain>
    </source>
</reference>
<accession>A0A484I595</accession>